<proteinExistence type="predicted"/>
<evidence type="ECO:0000313" key="1">
    <source>
        <dbReference type="EMBL" id="KAJ9068394.1"/>
    </source>
</evidence>
<dbReference type="Proteomes" id="UP001165960">
    <property type="component" value="Unassembled WGS sequence"/>
</dbReference>
<evidence type="ECO:0000313" key="2">
    <source>
        <dbReference type="Proteomes" id="UP001165960"/>
    </source>
</evidence>
<keyword evidence="2" id="KW-1185">Reference proteome</keyword>
<reference evidence="1" key="1">
    <citation type="submission" date="2022-04" db="EMBL/GenBank/DDBJ databases">
        <title>Genome of the entomopathogenic fungus Entomophthora muscae.</title>
        <authorList>
            <person name="Elya C."/>
            <person name="Lovett B.R."/>
            <person name="Lee E."/>
            <person name="Macias A.M."/>
            <person name="Hajek A.E."/>
            <person name="De Bivort B.L."/>
            <person name="Kasson M.T."/>
            <person name="De Fine Licht H.H."/>
            <person name="Stajich J.E."/>
        </authorList>
    </citation>
    <scope>NUCLEOTIDE SEQUENCE</scope>
    <source>
        <strain evidence="1">Berkeley</strain>
    </source>
</reference>
<accession>A0ACC2T162</accession>
<dbReference type="EMBL" id="QTSX02003740">
    <property type="protein sequence ID" value="KAJ9068394.1"/>
    <property type="molecule type" value="Genomic_DNA"/>
</dbReference>
<sequence length="464" mass="51039">MVNNNTKRSGESSSQGAPGTAAKKPSGGQVQVKFITSLDNYRLPETIIYLPTHLRRYGLSEVVNHLLALEKPVPFDFLIQGEFIKSSLAHFMNQRDLSTESVIEVEYIESTLPPTPLASYKHDDWVSSVKISDDKLILTGSYDHHVRVWDQASQCLATLSHHKGAVHAVNWVSSDSGVRILSASQDQSIIGWQQDNDGSYEPLYVAKGHTKPVLAVQVAPSLSQFASSSADGMVKVWSIASIEEDPDNVLFDPLETMRISNKKHKGNDAQKLYKGALLTLDGHFGPVHGLAYDSLDSTRLFSGGHDHALRVWDVTTATNILTKTCEKPFLALSQSTNLLASGHTDSLIRIWDPRTSESSVVKLSLAGHSNWVSSVEWQGTNQHRLISASYDGTLRVWDLRSKTSQFTLLHSDSVELPKYDPRTVSADHPTFQNKVLALGINGQLMASGGQDCHLKLHKVPAESS</sequence>
<comment type="caution">
    <text evidence="1">The sequence shown here is derived from an EMBL/GenBank/DDBJ whole genome shotgun (WGS) entry which is preliminary data.</text>
</comment>
<gene>
    <name evidence="1" type="primary">YTM1_6</name>
    <name evidence="1" type="ORF">DSO57_1029123</name>
</gene>
<protein>
    <submittedName>
        <fullName evidence="1">Ribosome biogenesis protein ytm1, variant 1</fullName>
    </submittedName>
</protein>
<name>A0ACC2T162_9FUNG</name>
<organism evidence="1 2">
    <name type="scientific">Entomophthora muscae</name>
    <dbReference type="NCBI Taxonomy" id="34485"/>
    <lineage>
        <taxon>Eukaryota</taxon>
        <taxon>Fungi</taxon>
        <taxon>Fungi incertae sedis</taxon>
        <taxon>Zoopagomycota</taxon>
        <taxon>Entomophthoromycotina</taxon>
        <taxon>Entomophthoromycetes</taxon>
        <taxon>Entomophthorales</taxon>
        <taxon>Entomophthoraceae</taxon>
        <taxon>Entomophthora</taxon>
    </lineage>
</organism>